<feature type="binding site" evidence="12">
    <location>
        <position position="345"/>
    </location>
    <ligand>
        <name>UDP-N-acetyl-alpha-D-glucosamine</name>
        <dbReference type="ChEBI" id="CHEBI:57705"/>
    </ligand>
</feature>
<dbReference type="UniPathway" id="UPA00219"/>
<evidence type="ECO:0000256" key="5">
    <source>
        <dbReference type="ARBA" id="ARBA00022679"/>
    </source>
</evidence>
<dbReference type="PANTHER" id="PTHR43783:SF1">
    <property type="entry name" value="UDP-N-ACETYLGLUCOSAMINE 1-CARBOXYVINYLTRANSFERASE"/>
    <property type="match status" value="1"/>
</dbReference>
<evidence type="ECO:0000256" key="1">
    <source>
        <dbReference type="ARBA" id="ARBA00004496"/>
    </source>
</evidence>
<dbReference type="InterPro" id="IPR013792">
    <property type="entry name" value="RNA3'P_cycl/enolpyr_Trfase_a/b"/>
</dbReference>
<dbReference type="Gene3D" id="3.65.10.10">
    <property type="entry name" value="Enolpyruvate transferase domain"/>
    <property type="match status" value="2"/>
</dbReference>
<comment type="function">
    <text evidence="12">Cell wall formation. Adds enolpyruvyl to UDP-N-acetylglucosamine.</text>
</comment>
<dbReference type="CDD" id="cd01555">
    <property type="entry name" value="UdpNAET"/>
    <property type="match status" value="1"/>
</dbReference>
<reference evidence="15" key="1">
    <citation type="submission" date="2011-02" db="EMBL/GenBank/DDBJ databases">
        <title>Complete sequence of Spirochaeta sp. Buddy.</title>
        <authorList>
            <person name="Lucas S."/>
            <person name="Copeland A."/>
            <person name="Lapidus A."/>
            <person name="Cheng J.-F."/>
            <person name="Goodwin L."/>
            <person name="Pitluck S."/>
            <person name="Zeytun A."/>
            <person name="Detter J.C."/>
            <person name="Han C."/>
            <person name="Tapia R."/>
            <person name="Land M."/>
            <person name="Hauser L."/>
            <person name="Kyrpides N."/>
            <person name="Ivanova N."/>
            <person name="Mikhailova N."/>
            <person name="Pagani I."/>
            <person name="Ritalahti K.M."/>
            <person name="Loeffler F.E."/>
            <person name="Woyke T."/>
        </authorList>
    </citation>
    <scope>NUCLEOTIDE SEQUENCE [LARGE SCALE GENOMIC DNA]</scope>
    <source>
        <strain evidence="15">ATCC BAA-1886 / DSM 22777 / Buddy</strain>
    </source>
</reference>
<feature type="binding site" evidence="12">
    <location>
        <position position="99"/>
    </location>
    <ligand>
        <name>UDP-N-acetyl-alpha-D-glucosamine</name>
        <dbReference type="ChEBI" id="CHEBI:57705"/>
    </ligand>
</feature>
<gene>
    <name evidence="12" type="primary">murA</name>
    <name evidence="14" type="ordered locus">SpiBuddy_0015</name>
</gene>
<evidence type="ECO:0000256" key="8">
    <source>
        <dbReference type="ARBA" id="ARBA00023306"/>
    </source>
</evidence>
<evidence type="ECO:0000256" key="9">
    <source>
        <dbReference type="ARBA" id="ARBA00023316"/>
    </source>
</evidence>
<dbReference type="GO" id="GO:0019277">
    <property type="term" value="P:UDP-N-acetylgalactosamine biosynthetic process"/>
    <property type="evidence" value="ECO:0007669"/>
    <property type="project" value="InterPro"/>
</dbReference>
<keyword evidence="6 12" id="KW-0133">Cell shape</keyword>
<dbReference type="EC" id="2.5.1.7" evidence="12"/>
<organism evidence="14 15">
    <name type="scientific">Sphaerochaeta globosa (strain ATCC BAA-1886 / DSM 22777 / Buddy)</name>
    <name type="common">Spirochaeta sp. (strain Buddy)</name>
    <dbReference type="NCBI Taxonomy" id="158189"/>
    <lineage>
        <taxon>Bacteria</taxon>
        <taxon>Pseudomonadati</taxon>
        <taxon>Spirochaetota</taxon>
        <taxon>Spirochaetia</taxon>
        <taxon>Spirochaetales</taxon>
        <taxon>Sphaerochaetaceae</taxon>
        <taxon>Sphaerochaeta</taxon>
    </lineage>
</organism>
<dbReference type="NCBIfam" id="NF006873">
    <property type="entry name" value="PRK09369.1"/>
    <property type="match status" value="1"/>
</dbReference>
<evidence type="ECO:0000256" key="6">
    <source>
        <dbReference type="ARBA" id="ARBA00022960"/>
    </source>
</evidence>
<feature type="active site" description="Proton donor" evidence="12">
    <location>
        <position position="123"/>
    </location>
</feature>
<keyword evidence="9 12" id="KW-0961">Cell wall biogenesis/degradation</keyword>
<dbReference type="PANTHER" id="PTHR43783">
    <property type="entry name" value="UDP-N-ACETYLGLUCOSAMINE 1-CARBOXYVINYLTRANSFERASE"/>
    <property type="match status" value="1"/>
</dbReference>
<dbReference type="GO" id="GO:0005737">
    <property type="term" value="C:cytoplasm"/>
    <property type="evidence" value="ECO:0007669"/>
    <property type="project" value="UniProtKB-SubCell"/>
</dbReference>
<keyword evidence="4 12" id="KW-0132">Cell division</keyword>
<comment type="caution">
    <text evidence="12">Lacks conserved residue(s) required for the propagation of feature annotation.</text>
</comment>
<dbReference type="InterPro" id="IPR001986">
    <property type="entry name" value="Enolpyruvate_Tfrase_dom"/>
</dbReference>
<dbReference type="GO" id="GO:0008360">
    <property type="term" value="P:regulation of cell shape"/>
    <property type="evidence" value="ECO:0007669"/>
    <property type="project" value="UniProtKB-KW"/>
</dbReference>
<evidence type="ECO:0000313" key="14">
    <source>
        <dbReference type="EMBL" id="ADY11861.1"/>
    </source>
</evidence>
<comment type="similarity">
    <text evidence="10 12">Belongs to the EPSP synthase family. MurA subfamily.</text>
</comment>
<dbReference type="eggNOG" id="COG0766">
    <property type="taxonomic scope" value="Bacteria"/>
</dbReference>
<dbReference type="GO" id="GO:0071555">
    <property type="term" value="P:cell wall organization"/>
    <property type="evidence" value="ECO:0007669"/>
    <property type="project" value="UniProtKB-KW"/>
</dbReference>
<evidence type="ECO:0000256" key="3">
    <source>
        <dbReference type="ARBA" id="ARBA00022490"/>
    </source>
</evidence>
<dbReference type="STRING" id="158189.SpiBuddy_0015"/>
<keyword evidence="8 12" id="KW-0131">Cell cycle</keyword>
<keyword evidence="3 12" id="KW-0963">Cytoplasm</keyword>
<evidence type="ECO:0000256" key="12">
    <source>
        <dbReference type="HAMAP-Rule" id="MF_00111"/>
    </source>
</evidence>
<comment type="subcellular location">
    <subcellularLocation>
        <location evidence="1 12">Cytoplasm</location>
    </subcellularLocation>
</comment>
<evidence type="ECO:0000259" key="13">
    <source>
        <dbReference type="Pfam" id="PF00275"/>
    </source>
</evidence>
<comment type="pathway">
    <text evidence="2 12">Cell wall biogenesis; peptidoglycan biosynthesis.</text>
</comment>
<dbReference type="Proteomes" id="UP000008466">
    <property type="component" value="Chromosome"/>
</dbReference>
<dbReference type="Pfam" id="PF00275">
    <property type="entry name" value="EPSP_synthase"/>
    <property type="match status" value="1"/>
</dbReference>
<keyword evidence="7 12" id="KW-0573">Peptidoglycan synthesis</keyword>
<dbReference type="GO" id="GO:0008760">
    <property type="term" value="F:UDP-N-acetylglucosamine 1-carboxyvinyltransferase activity"/>
    <property type="evidence" value="ECO:0007669"/>
    <property type="project" value="UniProtKB-UniRule"/>
</dbReference>
<evidence type="ECO:0000256" key="10">
    <source>
        <dbReference type="ARBA" id="ARBA00038367"/>
    </source>
</evidence>
<protein>
    <recommendedName>
        <fullName evidence="12">UDP-N-acetylglucosamine 1-carboxyvinyltransferase</fullName>
        <ecNumber evidence="12">2.5.1.7</ecNumber>
    </recommendedName>
    <alternativeName>
        <fullName evidence="12">Enoylpyruvate transferase</fullName>
    </alternativeName>
    <alternativeName>
        <fullName evidence="12">UDP-N-acetylglucosamine enolpyruvyl transferase</fullName>
        <shortName evidence="12">EPT</shortName>
    </alternativeName>
</protein>
<dbReference type="SUPFAM" id="SSF55205">
    <property type="entry name" value="EPT/RTPC-like"/>
    <property type="match status" value="1"/>
</dbReference>
<feature type="domain" description="Enolpyruvate transferase" evidence="13">
    <location>
        <begin position="16"/>
        <end position="425"/>
    </location>
</feature>
<keyword evidence="5 12" id="KW-0808">Transferase</keyword>
<evidence type="ECO:0000256" key="7">
    <source>
        <dbReference type="ARBA" id="ARBA00022984"/>
    </source>
</evidence>
<keyword evidence="15" id="KW-1185">Reference proteome</keyword>
<accession>F0RX11</accession>
<dbReference type="GO" id="GO:0009252">
    <property type="term" value="P:peptidoglycan biosynthetic process"/>
    <property type="evidence" value="ECO:0007669"/>
    <property type="project" value="UniProtKB-UniRule"/>
</dbReference>
<sequence length="436" mass="46872">MTAKGASMGEYRIIGGNAASGEVQISGNKNSALPCLAATLLTDEPVHLLNVPDIEDVQVMIELLLDLGSTVVREDAHSYTITSGSRNGLLKRNLVEAVRGSILLLGPLLATNDEVRLTPPGGDVIGLRRLDTHFMGLTSLGSDCTINEVGEIHIRCRHKSLIGADIFLDEASVTATENVIMAASLAKGESIINNAASEPHVQDVCAMLQKMGCPIEGIGSNRLRIKGQQRLGGCEFRLGSDYMEIGSFIGLAGASGGQLLVKGVQHEHLRMIRLGFERIGITFVEDGPSSLLVPRKQKRILTKEVGGHTAKIDDAPWPGFPADLLSIITVCATQMEGSILIHEKMFESRMYFIDWLIRMGADIILCDPHRAVVNGPSQLFGSTVTSPDVRAGMALVIAAVCAQGESVIQNIYQIERGYEDLAGKLQALGLEIERTE</sequence>
<evidence type="ECO:0000256" key="11">
    <source>
        <dbReference type="ARBA" id="ARBA00047527"/>
    </source>
</evidence>
<dbReference type="HAMAP" id="MF_00111">
    <property type="entry name" value="MurA"/>
    <property type="match status" value="1"/>
</dbReference>
<feature type="binding site" evidence="12">
    <location>
        <begin position="29"/>
        <end position="30"/>
    </location>
    <ligand>
        <name>phosphoenolpyruvate</name>
        <dbReference type="ChEBI" id="CHEBI:58702"/>
    </ligand>
</feature>
<evidence type="ECO:0000313" key="15">
    <source>
        <dbReference type="Proteomes" id="UP000008466"/>
    </source>
</evidence>
<dbReference type="InterPro" id="IPR036968">
    <property type="entry name" value="Enolpyruvate_Tfrase_sf"/>
</dbReference>
<proteinExistence type="inferred from homology"/>
<dbReference type="KEGG" id="sbu:SpiBuddy_0015"/>
<dbReference type="AlphaFoldDB" id="F0RX11"/>
<name>F0RX11_SPHGB</name>
<dbReference type="GO" id="GO:0051301">
    <property type="term" value="P:cell division"/>
    <property type="evidence" value="ECO:0007669"/>
    <property type="project" value="UniProtKB-KW"/>
</dbReference>
<evidence type="ECO:0000256" key="2">
    <source>
        <dbReference type="ARBA" id="ARBA00004752"/>
    </source>
</evidence>
<dbReference type="HOGENOM" id="CLU_027387_0_1_12"/>
<feature type="binding site" evidence="12">
    <location>
        <position position="323"/>
    </location>
    <ligand>
        <name>UDP-N-acetyl-alpha-D-glucosamine</name>
        <dbReference type="ChEBI" id="CHEBI:57705"/>
    </ligand>
</feature>
<dbReference type="EMBL" id="CP002541">
    <property type="protein sequence ID" value="ADY11861.1"/>
    <property type="molecule type" value="Genomic_DNA"/>
</dbReference>
<comment type="catalytic activity">
    <reaction evidence="11 12">
        <text>phosphoenolpyruvate + UDP-N-acetyl-alpha-D-glucosamine = UDP-N-acetyl-3-O-(1-carboxyvinyl)-alpha-D-glucosamine + phosphate</text>
        <dbReference type="Rhea" id="RHEA:18681"/>
        <dbReference type="ChEBI" id="CHEBI:43474"/>
        <dbReference type="ChEBI" id="CHEBI:57705"/>
        <dbReference type="ChEBI" id="CHEBI:58702"/>
        <dbReference type="ChEBI" id="CHEBI:68483"/>
        <dbReference type="EC" id="2.5.1.7"/>
    </reaction>
</comment>
<dbReference type="InterPro" id="IPR005750">
    <property type="entry name" value="UDP_GlcNAc_COvinyl_MurA"/>
</dbReference>
<dbReference type="InterPro" id="IPR050068">
    <property type="entry name" value="MurA_subfamily"/>
</dbReference>
<evidence type="ECO:0000256" key="4">
    <source>
        <dbReference type="ARBA" id="ARBA00022618"/>
    </source>
</evidence>
<dbReference type="NCBIfam" id="TIGR01072">
    <property type="entry name" value="murA"/>
    <property type="match status" value="1"/>
</dbReference>